<sequence>MDVSYFVLRYKLSAADAYLVWYSGEEDGVLLDSAGRVPVFASEADLRRHVDDLGLELVDETPTLHQLDRTLAWIDDTESTTVDCDNLLVAWNLFDDVSRSVGGSYDADKAATQLLYMKLFYGGDTANNVCRPEDEAVYRPAWSEEELAILRTTMRAGLSMFNNALMPIPAR</sequence>
<dbReference type="Proteomes" id="UP000621455">
    <property type="component" value="Unassembled WGS sequence"/>
</dbReference>
<name>A0ABX0N7U2_9BURK</name>
<keyword evidence="2" id="KW-1185">Reference proteome</keyword>
<accession>A0ABX0N7U2</accession>
<organism evidence="1 2">
    <name type="scientific">Massilia frigida</name>
    <dbReference type="NCBI Taxonomy" id="2609281"/>
    <lineage>
        <taxon>Bacteria</taxon>
        <taxon>Pseudomonadati</taxon>
        <taxon>Pseudomonadota</taxon>
        <taxon>Betaproteobacteria</taxon>
        <taxon>Burkholderiales</taxon>
        <taxon>Oxalobacteraceae</taxon>
        <taxon>Telluria group</taxon>
        <taxon>Massilia</taxon>
    </lineage>
</organism>
<evidence type="ECO:0000313" key="1">
    <source>
        <dbReference type="EMBL" id="NHZ78697.1"/>
    </source>
</evidence>
<reference evidence="1 2" key="1">
    <citation type="submission" date="2019-10" db="EMBL/GenBank/DDBJ databases">
        <title>Taxonomy of Antarctic Massilia spp.: description of Massilia rubra sp. nov., Massilia aquatica sp. nov., Massilia mucilaginosa sp. nov., Massilia frigida sp. nov. isolated from streams, lakes and regoliths.</title>
        <authorList>
            <person name="Holochova P."/>
            <person name="Sedlacek I."/>
            <person name="Kralova S."/>
            <person name="Maslanova I."/>
            <person name="Busse H.-J."/>
            <person name="Stankova E."/>
            <person name="Vrbovska V."/>
            <person name="Kovarovic V."/>
            <person name="Bartak M."/>
            <person name="Svec P."/>
            <person name="Pantucek R."/>
        </authorList>
    </citation>
    <scope>NUCLEOTIDE SEQUENCE [LARGE SCALE GENOMIC DNA]</scope>
    <source>
        <strain evidence="1 2">CCM 8695</strain>
    </source>
</reference>
<proteinExistence type="predicted"/>
<comment type="caution">
    <text evidence="1">The sequence shown here is derived from an EMBL/GenBank/DDBJ whole genome shotgun (WGS) entry which is preliminary data.</text>
</comment>
<evidence type="ECO:0000313" key="2">
    <source>
        <dbReference type="Proteomes" id="UP000621455"/>
    </source>
</evidence>
<protein>
    <submittedName>
        <fullName evidence="1">Uncharacterized protein</fullName>
    </submittedName>
</protein>
<gene>
    <name evidence="1" type="ORF">F2P44_05300</name>
</gene>
<dbReference type="EMBL" id="WHJG01000003">
    <property type="protein sequence ID" value="NHZ78697.1"/>
    <property type="molecule type" value="Genomic_DNA"/>
</dbReference>
<dbReference type="RefSeq" id="WP_167085667.1">
    <property type="nucleotide sequence ID" value="NZ_WHJG01000003.1"/>
</dbReference>